<protein>
    <submittedName>
        <fullName evidence="1">Uncharacterized protein</fullName>
    </submittedName>
</protein>
<dbReference type="Proteomes" id="UP000092555">
    <property type="component" value="Unassembled WGS sequence"/>
</dbReference>
<organism evidence="1 2">
    <name type="scientific">Metschnikowia bicuspidata var. bicuspidata NRRL YB-4993</name>
    <dbReference type="NCBI Taxonomy" id="869754"/>
    <lineage>
        <taxon>Eukaryota</taxon>
        <taxon>Fungi</taxon>
        <taxon>Dikarya</taxon>
        <taxon>Ascomycota</taxon>
        <taxon>Saccharomycotina</taxon>
        <taxon>Pichiomycetes</taxon>
        <taxon>Metschnikowiaceae</taxon>
        <taxon>Metschnikowia</taxon>
    </lineage>
</organism>
<dbReference type="RefSeq" id="XP_018712914.1">
    <property type="nucleotide sequence ID" value="XM_018854583.1"/>
</dbReference>
<dbReference type="GeneID" id="30027559"/>
<evidence type="ECO:0000313" key="2">
    <source>
        <dbReference type="Proteomes" id="UP000092555"/>
    </source>
</evidence>
<dbReference type="EMBL" id="LXTC01000002">
    <property type="protein sequence ID" value="OBA22418.1"/>
    <property type="molecule type" value="Genomic_DNA"/>
</dbReference>
<proteinExistence type="predicted"/>
<comment type="caution">
    <text evidence="1">The sequence shown here is derived from an EMBL/GenBank/DDBJ whole genome shotgun (WGS) entry which is preliminary data.</text>
</comment>
<name>A0A1A0HET3_9ASCO</name>
<gene>
    <name evidence="1" type="ORF">METBIDRAFT_153251</name>
</gene>
<dbReference type="AlphaFoldDB" id="A0A1A0HET3"/>
<dbReference type="OrthoDB" id="4086412at2759"/>
<reference evidence="1 2" key="1">
    <citation type="submission" date="2016-05" db="EMBL/GenBank/DDBJ databases">
        <title>Comparative genomics of biotechnologically important yeasts.</title>
        <authorList>
            <consortium name="DOE Joint Genome Institute"/>
            <person name="Riley R."/>
            <person name="Haridas S."/>
            <person name="Wolfe K.H."/>
            <person name="Lopes M.R."/>
            <person name="Hittinger C.T."/>
            <person name="Goker M."/>
            <person name="Salamov A."/>
            <person name="Wisecaver J."/>
            <person name="Long T.M."/>
            <person name="Aerts A.L."/>
            <person name="Barry K."/>
            <person name="Choi C."/>
            <person name="Clum A."/>
            <person name="Coughlan A.Y."/>
            <person name="Deshpande S."/>
            <person name="Douglass A.P."/>
            <person name="Hanson S.J."/>
            <person name="Klenk H.-P."/>
            <person name="LaButti K."/>
            <person name="Lapidus A."/>
            <person name="Lindquist E."/>
            <person name="Lipzen A."/>
            <person name="Meier-kolthoff J.P."/>
            <person name="Ohm R.A."/>
            <person name="Otillar R.P."/>
            <person name="Pangilinan J."/>
            <person name="Peng Y."/>
            <person name="Rokas A."/>
            <person name="Rosa C.A."/>
            <person name="Scheuner C."/>
            <person name="Sibirny A.A."/>
            <person name="Slot J.C."/>
            <person name="Stielow J.B."/>
            <person name="Sun H."/>
            <person name="Kurtzman C.P."/>
            <person name="Blackwell M."/>
            <person name="Grigoriev I.V."/>
            <person name="Jeffries T.W."/>
        </authorList>
    </citation>
    <scope>NUCLEOTIDE SEQUENCE [LARGE SCALE GENOMIC DNA]</scope>
    <source>
        <strain evidence="1 2">NRRL YB-4993</strain>
    </source>
</reference>
<evidence type="ECO:0000313" key="1">
    <source>
        <dbReference type="EMBL" id="OBA22418.1"/>
    </source>
</evidence>
<accession>A0A1A0HET3</accession>
<keyword evidence="2" id="KW-1185">Reference proteome</keyword>
<sequence>MTEKYILQENTLPEFIAEPVKYLSVVSKQGSVKNILGELLKQSHVYKGTVNDNVFDIAESIVGSGAQYFSLKLNKNRNTLKIDSRTPKTVTITLTEHVFNHHAYAARYMKFKKLQPAKGSSDYIVYHTVTANWNGPEKYSKDLYALVSEVFACAELVLLTDSVYAPKDEVGSLMDLHESAVVLEVKVFSPGEVDSGDSIAETPDLLKLDVDEHHEVYEYLSLVHLNSLPDYRNSHVGATSIYETPQAVHDLHLPLNSASLATVANVNPVLFYALANNPDVLSVQATTISGSYLLLILPDSSWMWTLLR</sequence>